<sequence length="401" mass="44216">MTWDLDAFISKLYERELLPEQVVKELCEKTKEVLVTESNVKAVAAPCTLVGDVHGQFYDVLEIFKIGGYSPNTNYVFLGDYVDRGYFSVETITLLTCLKLRYPSRVTLVRGNHECRTVTQTYGFYAECIRKYGNANVWSYFTDMFDYLVLAVIIEDAIFGVHGGLSPSIHTIDQIRIIDRFREIPHEGPMADLVWSDPMAPTFPGGLPGSEDKGDFAISPRGAGYVFGKDVTRKFLEINGLGHICRAHQLCMEGYQILYDDMLSTVWSAPNYCYRAGNMASVLEISPYLERFFNVFGPCPDQHRELPSSRDEGGQPTLSNLLGLDGEAETASSGSSSSGVSSNTSNGAVMSNGNGGGGNGDLANARRRRRNFRTENVVAADGSSEAAGNPNITKVVNEYFL</sequence>
<dbReference type="SUPFAM" id="SSF56300">
    <property type="entry name" value="Metallo-dependent phosphatases"/>
    <property type="match status" value="1"/>
</dbReference>
<protein>
    <recommendedName>
        <fullName evidence="5">Serine/threonine-protein phosphatase</fullName>
        <ecNumber evidence="5">3.1.3.16</ecNumber>
    </recommendedName>
</protein>
<comment type="caution">
    <text evidence="8">The sequence shown here is derived from an EMBL/GenBank/DDBJ whole genome shotgun (WGS) entry which is preliminary data.</text>
</comment>
<dbReference type="InterPro" id="IPR047129">
    <property type="entry name" value="PPA2-like"/>
</dbReference>
<dbReference type="GO" id="GO:0046872">
    <property type="term" value="F:metal ion binding"/>
    <property type="evidence" value="ECO:0007669"/>
    <property type="project" value="UniProtKB-KW"/>
</dbReference>
<dbReference type="InterPro" id="IPR004843">
    <property type="entry name" value="Calcineurin-like_PHP"/>
</dbReference>
<dbReference type="EC" id="3.1.3.16" evidence="5"/>
<dbReference type="PANTHER" id="PTHR45619">
    <property type="entry name" value="SERINE/THREONINE-PROTEIN PHOSPHATASE PP2A-RELATED"/>
    <property type="match status" value="1"/>
</dbReference>
<accession>A0A507CJN0</accession>
<dbReference type="GeneID" id="42001269"/>
<dbReference type="EMBL" id="QEAO01000001">
    <property type="protein sequence ID" value="TPX38035.1"/>
    <property type="molecule type" value="Genomic_DNA"/>
</dbReference>
<dbReference type="PROSITE" id="PS00125">
    <property type="entry name" value="SER_THR_PHOSPHATASE"/>
    <property type="match status" value="1"/>
</dbReference>
<dbReference type="SMART" id="SM00156">
    <property type="entry name" value="PP2Ac"/>
    <property type="match status" value="1"/>
</dbReference>
<feature type="domain" description="Serine/threonine specific protein phosphatases" evidence="7">
    <location>
        <begin position="109"/>
        <end position="114"/>
    </location>
</feature>
<evidence type="ECO:0000259" key="7">
    <source>
        <dbReference type="PROSITE" id="PS00125"/>
    </source>
</evidence>
<dbReference type="CDD" id="cd07415">
    <property type="entry name" value="MPP_PP2A_PP4_PP6"/>
    <property type="match status" value="1"/>
</dbReference>
<feature type="region of interest" description="Disordered" evidence="6">
    <location>
        <begin position="303"/>
        <end position="364"/>
    </location>
</feature>
<keyword evidence="1" id="KW-0479">Metal-binding</keyword>
<feature type="compositionally biased region" description="Basic and acidic residues" evidence="6">
    <location>
        <begin position="303"/>
        <end position="313"/>
    </location>
</feature>
<comment type="catalytic activity">
    <reaction evidence="4 5">
        <text>O-phospho-L-threonyl-[protein] + H2O = L-threonyl-[protein] + phosphate</text>
        <dbReference type="Rhea" id="RHEA:47004"/>
        <dbReference type="Rhea" id="RHEA-COMP:11060"/>
        <dbReference type="Rhea" id="RHEA-COMP:11605"/>
        <dbReference type="ChEBI" id="CHEBI:15377"/>
        <dbReference type="ChEBI" id="CHEBI:30013"/>
        <dbReference type="ChEBI" id="CHEBI:43474"/>
        <dbReference type="ChEBI" id="CHEBI:61977"/>
        <dbReference type="EC" id="3.1.3.16"/>
    </reaction>
</comment>
<proteinExistence type="inferred from homology"/>
<evidence type="ECO:0000313" key="8">
    <source>
        <dbReference type="EMBL" id="TPX38035.1"/>
    </source>
</evidence>
<dbReference type="InterPro" id="IPR029052">
    <property type="entry name" value="Metallo-depent_PP-like"/>
</dbReference>
<dbReference type="InterPro" id="IPR006186">
    <property type="entry name" value="Ser/Thr-sp_prot-phosphatase"/>
</dbReference>
<keyword evidence="9" id="KW-1185">Reference proteome</keyword>
<evidence type="ECO:0000256" key="6">
    <source>
        <dbReference type="SAM" id="MobiDB-lite"/>
    </source>
</evidence>
<dbReference type="Proteomes" id="UP000319731">
    <property type="component" value="Unassembled WGS sequence"/>
</dbReference>
<dbReference type="RefSeq" id="XP_031027750.1">
    <property type="nucleotide sequence ID" value="XM_031165972.1"/>
</dbReference>
<evidence type="ECO:0000256" key="1">
    <source>
        <dbReference type="ARBA" id="ARBA00022723"/>
    </source>
</evidence>
<dbReference type="PRINTS" id="PR00114">
    <property type="entry name" value="STPHPHTASE"/>
</dbReference>
<evidence type="ECO:0000256" key="4">
    <source>
        <dbReference type="ARBA" id="ARBA00048336"/>
    </source>
</evidence>
<keyword evidence="2 5" id="KW-0378">Hydrolase</keyword>
<evidence type="ECO:0000256" key="2">
    <source>
        <dbReference type="ARBA" id="ARBA00022801"/>
    </source>
</evidence>
<dbReference type="STRING" id="1806994.A0A507CJN0"/>
<evidence type="ECO:0000313" key="9">
    <source>
        <dbReference type="Proteomes" id="UP000319731"/>
    </source>
</evidence>
<evidence type="ECO:0000256" key="5">
    <source>
        <dbReference type="RuleBase" id="RU004273"/>
    </source>
</evidence>
<dbReference type="GO" id="GO:0004722">
    <property type="term" value="F:protein serine/threonine phosphatase activity"/>
    <property type="evidence" value="ECO:0007669"/>
    <property type="project" value="UniProtKB-EC"/>
</dbReference>
<keyword evidence="3" id="KW-0464">Manganese</keyword>
<evidence type="ECO:0000256" key="3">
    <source>
        <dbReference type="ARBA" id="ARBA00023211"/>
    </source>
</evidence>
<dbReference type="Gene3D" id="3.60.21.10">
    <property type="match status" value="1"/>
</dbReference>
<gene>
    <name evidence="8" type="ORF">SmJEL517_g00042</name>
</gene>
<feature type="compositionally biased region" description="Low complexity" evidence="6">
    <location>
        <begin position="329"/>
        <end position="352"/>
    </location>
</feature>
<name>A0A507CJN0_9FUNG</name>
<reference evidence="8 9" key="1">
    <citation type="journal article" date="2019" name="Sci. Rep.">
        <title>Comparative genomics of chytrid fungi reveal insights into the obligate biotrophic and pathogenic lifestyle of Synchytrium endobioticum.</title>
        <authorList>
            <person name="van de Vossenberg B.T.L.H."/>
            <person name="Warris S."/>
            <person name="Nguyen H.D.T."/>
            <person name="van Gent-Pelzer M.P.E."/>
            <person name="Joly D.L."/>
            <person name="van de Geest H.C."/>
            <person name="Bonants P.J.M."/>
            <person name="Smith D.S."/>
            <person name="Levesque C.A."/>
            <person name="van der Lee T.A.J."/>
        </authorList>
    </citation>
    <scope>NUCLEOTIDE SEQUENCE [LARGE SCALE GENOMIC DNA]</scope>
    <source>
        <strain evidence="8 9">JEL517</strain>
    </source>
</reference>
<dbReference type="OrthoDB" id="1930084at2759"/>
<comment type="similarity">
    <text evidence="5">Belongs to the PPP phosphatase family.</text>
</comment>
<dbReference type="Pfam" id="PF00149">
    <property type="entry name" value="Metallophos"/>
    <property type="match status" value="1"/>
</dbReference>
<organism evidence="8 9">
    <name type="scientific">Synchytrium microbalum</name>
    <dbReference type="NCBI Taxonomy" id="1806994"/>
    <lineage>
        <taxon>Eukaryota</taxon>
        <taxon>Fungi</taxon>
        <taxon>Fungi incertae sedis</taxon>
        <taxon>Chytridiomycota</taxon>
        <taxon>Chytridiomycota incertae sedis</taxon>
        <taxon>Chytridiomycetes</taxon>
        <taxon>Synchytriales</taxon>
        <taxon>Synchytriaceae</taxon>
        <taxon>Synchytrium</taxon>
    </lineage>
</organism>
<dbReference type="AlphaFoldDB" id="A0A507CJN0"/>